<evidence type="ECO:0000313" key="2">
    <source>
        <dbReference type="Proteomes" id="UP001611548"/>
    </source>
</evidence>
<comment type="caution">
    <text evidence="1">The sequence shown here is derived from an EMBL/GenBank/DDBJ whole genome shotgun (WGS) entry which is preliminary data.</text>
</comment>
<evidence type="ECO:0000313" key="1">
    <source>
        <dbReference type="EMBL" id="MFI1966883.1"/>
    </source>
</evidence>
<dbReference type="Gene3D" id="3.30.565.10">
    <property type="entry name" value="Histidine kinase-like ATPase, C-terminal domain"/>
    <property type="match status" value="1"/>
</dbReference>
<gene>
    <name evidence="1" type="ORF">ACH429_22690</name>
</gene>
<accession>A0ABW7V1N3</accession>
<sequence length="73" mass="8244">MAPTPRRLGQPLLRQQVFSRHAVSISAARAFAEHTLDEWRIADRVEDIQLCISELATNTLVHTASDMADFLVR</sequence>
<dbReference type="Proteomes" id="UP001611548">
    <property type="component" value="Unassembled WGS sequence"/>
</dbReference>
<dbReference type="InterPro" id="IPR036890">
    <property type="entry name" value="HATPase_C_sf"/>
</dbReference>
<proteinExistence type="predicted"/>
<keyword evidence="2" id="KW-1185">Reference proteome</keyword>
<name>A0ABW7V1N3_9ACTN</name>
<dbReference type="RefSeq" id="WP_055471986.1">
    <property type="nucleotide sequence ID" value="NZ_JBIRWE010000012.1"/>
</dbReference>
<dbReference type="EMBL" id="JBIRWE010000012">
    <property type="protein sequence ID" value="MFI1966883.1"/>
    <property type="molecule type" value="Genomic_DNA"/>
</dbReference>
<organism evidence="1 2">
    <name type="scientific">Streptomyces pathocidini</name>
    <dbReference type="NCBI Taxonomy" id="1650571"/>
    <lineage>
        <taxon>Bacteria</taxon>
        <taxon>Bacillati</taxon>
        <taxon>Actinomycetota</taxon>
        <taxon>Actinomycetes</taxon>
        <taxon>Kitasatosporales</taxon>
        <taxon>Streptomycetaceae</taxon>
        <taxon>Streptomyces</taxon>
    </lineage>
</organism>
<protein>
    <submittedName>
        <fullName evidence="1">Uncharacterized protein</fullName>
    </submittedName>
</protein>
<reference evidence="1 2" key="1">
    <citation type="submission" date="2024-10" db="EMBL/GenBank/DDBJ databases">
        <title>The Natural Products Discovery Center: Release of the First 8490 Sequenced Strains for Exploring Actinobacteria Biosynthetic Diversity.</title>
        <authorList>
            <person name="Kalkreuter E."/>
            <person name="Kautsar S.A."/>
            <person name="Yang D."/>
            <person name="Bader C.D."/>
            <person name="Teijaro C.N."/>
            <person name="Fluegel L."/>
            <person name="Davis C.M."/>
            <person name="Simpson J.R."/>
            <person name="Lauterbach L."/>
            <person name="Steele A.D."/>
            <person name="Gui C."/>
            <person name="Meng S."/>
            <person name="Li G."/>
            <person name="Viehrig K."/>
            <person name="Ye F."/>
            <person name="Su P."/>
            <person name="Kiefer A.F."/>
            <person name="Nichols A."/>
            <person name="Cepeda A.J."/>
            <person name="Yan W."/>
            <person name="Fan B."/>
            <person name="Jiang Y."/>
            <person name="Adhikari A."/>
            <person name="Zheng C.-J."/>
            <person name="Schuster L."/>
            <person name="Cowan T.M."/>
            <person name="Smanski M.J."/>
            <person name="Chevrette M.G."/>
            <person name="De Carvalho L.P.S."/>
            <person name="Shen B."/>
        </authorList>
    </citation>
    <scope>NUCLEOTIDE SEQUENCE [LARGE SCALE GENOMIC DNA]</scope>
    <source>
        <strain evidence="1 2">NPDC020327</strain>
    </source>
</reference>